<keyword evidence="3" id="KW-1185">Reference proteome</keyword>
<feature type="compositionally biased region" description="Low complexity" evidence="1">
    <location>
        <begin position="148"/>
        <end position="163"/>
    </location>
</feature>
<sequence length="183" mass="19990">MPSNQSSSSCVDSSSVLNERFNESLNISSKSTIDLLPNGTYGNRSQLRNAYAHSLAQKLARASSEPKLNGLMSDDDDDDDDDDIIKKPFPSEFENSSSMSSSNGATSYGQGSMTGTSLTYQHYPPQAKSEQGLNRTQESIYARNPVVNNNNSYSNGNSSNSNYHPLPSMTSDNGYHNQSYEQC</sequence>
<gene>
    <name evidence="2" type="ORF">SUGI_1496740</name>
</gene>
<organism evidence="2 3">
    <name type="scientific">Cryptomeria japonica</name>
    <name type="common">Japanese cedar</name>
    <name type="synonym">Cupressus japonica</name>
    <dbReference type="NCBI Taxonomy" id="3369"/>
    <lineage>
        <taxon>Eukaryota</taxon>
        <taxon>Viridiplantae</taxon>
        <taxon>Streptophyta</taxon>
        <taxon>Embryophyta</taxon>
        <taxon>Tracheophyta</taxon>
        <taxon>Spermatophyta</taxon>
        <taxon>Pinopsida</taxon>
        <taxon>Pinidae</taxon>
        <taxon>Conifers II</taxon>
        <taxon>Cupressales</taxon>
        <taxon>Cupressaceae</taxon>
        <taxon>Cryptomeria</taxon>
    </lineage>
</organism>
<feature type="compositionally biased region" description="Low complexity" evidence="1">
    <location>
        <begin position="88"/>
        <end position="103"/>
    </location>
</feature>
<feature type="compositionally biased region" description="Polar residues" evidence="1">
    <location>
        <begin position="128"/>
        <end position="139"/>
    </location>
</feature>
<comment type="caution">
    <text evidence="2">The sequence shown here is derived from an EMBL/GenBank/DDBJ whole genome shotgun (WGS) entry which is preliminary data.</text>
</comment>
<evidence type="ECO:0000256" key="1">
    <source>
        <dbReference type="SAM" id="MobiDB-lite"/>
    </source>
</evidence>
<feature type="compositionally biased region" description="Polar residues" evidence="1">
    <location>
        <begin position="168"/>
        <end position="183"/>
    </location>
</feature>
<name>A0AAD3NVV2_CRYJA</name>
<evidence type="ECO:0000313" key="3">
    <source>
        <dbReference type="Proteomes" id="UP001234787"/>
    </source>
</evidence>
<dbReference type="Proteomes" id="UP001234787">
    <property type="component" value="Unassembled WGS sequence"/>
</dbReference>
<proteinExistence type="predicted"/>
<feature type="region of interest" description="Disordered" evidence="1">
    <location>
        <begin position="57"/>
        <end position="183"/>
    </location>
</feature>
<feature type="compositionally biased region" description="Polar residues" evidence="1">
    <location>
        <begin position="104"/>
        <end position="120"/>
    </location>
</feature>
<dbReference type="EMBL" id="BSEH01000745">
    <property type="protein sequence ID" value="GLJ59187.1"/>
    <property type="molecule type" value="Genomic_DNA"/>
</dbReference>
<protein>
    <submittedName>
        <fullName evidence="2">Uncharacterized protein</fullName>
    </submittedName>
</protein>
<evidence type="ECO:0000313" key="2">
    <source>
        <dbReference type="EMBL" id="GLJ59187.1"/>
    </source>
</evidence>
<accession>A0AAD3NVV2</accession>
<feature type="compositionally biased region" description="Acidic residues" evidence="1">
    <location>
        <begin position="73"/>
        <end position="83"/>
    </location>
</feature>
<reference evidence="2" key="1">
    <citation type="submission" date="2022-12" db="EMBL/GenBank/DDBJ databases">
        <title>Chromosome-Level Genome Assembly of Japanese Cedar (Cryptomeriajaponica D. Don).</title>
        <authorList>
            <person name="Fujino T."/>
            <person name="Yamaguchi K."/>
            <person name="Yokoyama T."/>
            <person name="Hamanaka T."/>
            <person name="Harazono Y."/>
            <person name="Kamada H."/>
            <person name="Kobayashi W."/>
            <person name="Ujino-Ihara T."/>
            <person name="Uchiyama K."/>
            <person name="Matsumoto A."/>
            <person name="Izuno A."/>
            <person name="Tsumura Y."/>
            <person name="Toyoda A."/>
            <person name="Shigenobu S."/>
            <person name="Moriguchi Y."/>
            <person name="Ueno S."/>
            <person name="Kasahara M."/>
        </authorList>
    </citation>
    <scope>NUCLEOTIDE SEQUENCE</scope>
</reference>
<dbReference type="AlphaFoldDB" id="A0AAD3NVV2"/>